<dbReference type="Gene3D" id="1.20.120.30">
    <property type="entry name" value="Aspartate receptor, ligand-binding domain"/>
    <property type="match status" value="1"/>
</dbReference>
<dbReference type="InterPro" id="IPR003661">
    <property type="entry name" value="HisK_dim/P_dom"/>
</dbReference>
<dbReference type="PRINTS" id="PR00344">
    <property type="entry name" value="BCTRLSENSOR"/>
</dbReference>
<dbReference type="InterPro" id="IPR004358">
    <property type="entry name" value="Sig_transdc_His_kin-like_C"/>
</dbReference>
<dbReference type="InterPro" id="IPR013656">
    <property type="entry name" value="PAS_4"/>
</dbReference>
<dbReference type="InterPro" id="IPR035965">
    <property type="entry name" value="PAS-like_dom_sf"/>
</dbReference>
<keyword evidence="5" id="KW-0418">Kinase</keyword>
<evidence type="ECO:0000259" key="7">
    <source>
        <dbReference type="PROSITE" id="PS50112"/>
    </source>
</evidence>
<dbReference type="InterPro" id="IPR052162">
    <property type="entry name" value="Sensor_kinase/Photoreceptor"/>
</dbReference>
<dbReference type="CDD" id="cd00082">
    <property type="entry name" value="HisKA"/>
    <property type="match status" value="1"/>
</dbReference>
<dbReference type="SMART" id="SM00091">
    <property type="entry name" value="PAS"/>
    <property type="match status" value="3"/>
</dbReference>
<dbReference type="EMBL" id="QGDT01000007">
    <property type="protein sequence ID" value="PWJ57450.1"/>
    <property type="molecule type" value="Genomic_DNA"/>
</dbReference>
<dbReference type="PROSITE" id="PS50113">
    <property type="entry name" value="PAC"/>
    <property type="match status" value="3"/>
</dbReference>
<dbReference type="InterPro" id="IPR001610">
    <property type="entry name" value="PAC"/>
</dbReference>
<comment type="caution">
    <text evidence="9">The sequence shown here is derived from an EMBL/GenBank/DDBJ whole genome shotgun (WGS) entry which is preliminary data.</text>
</comment>
<evidence type="ECO:0000313" key="10">
    <source>
        <dbReference type="Proteomes" id="UP000245880"/>
    </source>
</evidence>
<dbReference type="PANTHER" id="PTHR43304:SF1">
    <property type="entry name" value="PAC DOMAIN-CONTAINING PROTEIN"/>
    <property type="match status" value="1"/>
</dbReference>
<dbReference type="GO" id="GO:0000155">
    <property type="term" value="F:phosphorelay sensor kinase activity"/>
    <property type="evidence" value="ECO:0007669"/>
    <property type="project" value="InterPro"/>
</dbReference>
<dbReference type="SMART" id="SM00086">
    <property type="entry name" value="PAC"/>
    <property type="match status" value="3"/>
</dbReference>
<comment type="catalytic activity">
    <reaction evidence="1">
        <text>ATP + protein L-histidine = ADP + protein N-phospho-L-histidine.</text>
        <dbReference type="EC" id="2.7.13.3"/>
    </reaction>
</comment>
<evidence type="ECO:0000259" key="6">
    <source>
        <dbReference type="PROSITE" id="PS50109"/>
    </source>
</evidence>
<feature type="domain" description="PAC" evidence="8">
    <location>
        <begin position="397"/>
        <end position="450"/>
    </location>
</feature>
<proteinExistence type="predicted"/>
<accession>A0A316AKQ5</accession>
<dbReference type="EC" id="2.7.13.3" evidence="2"/>
<dbReference type="InterPro" id="IPR000700">
    <property type="entry name" value="PAS-assoc_C"/>
</dbReference>
<dbReference type="InterPro" id="IPR000014">
    <property type="entry name" value="PAS"/>
</dbReference>
<dbReference type="InterPro" id="IPR005467">
    <property type="entry name" value="His_kinase_dom"/>
</dbReference>
<keyword evidence="3" id="KW-0597">Phosphoprotein</keyword>
<evidence type="ECO:0000313" key="9">
    <source>
        <dbReference type="EMBL" id="PWJ57450.1"/>
    </source>
</evidence>
<dbReference type="Gene3D" id="3.30.565.10">
    <property type="entry name" value="Histidine kinase-like ATPase, C-terminal domain"/>
    <property type="match status" value="1"/>
</dbReference>
<dbReference type="SMART" id="SM00388">
    <property type="entry name" value="HisKA"/>
    <property type="match status" value="1"/>
</dbReference>
<feature type="domain" description="PAC" evidence="8">
    <location>
        <begin position="651"/>
        <end position="703"/>
    </location>
</feature>
<evidence type="ECO:0000256" key="5">
    <source>
        <dbReference type="ARBA" id="ARBA00022777"/>
    </source>
</evidence>
<dbReference type="Pfam" id="PF08448">
    <property type="entry name" value="PAS_4"/>
    <property type="match status" value="2"/>
</dbReference>
<dbReference type="SUPFAM" id="SSF55785">
    <property type="entry name" value="PYP-like sensor domain (PAS domain)"/>
    <property type="match status" value="4"/>
</dbReference>
<dbReference type="Gene3D" id="3.30.450.20">
    <property type="entry name" value="PAS domain"/>
    <property type="match status" value="4"/>
</dbReference>
<evidence type="ECO:0000259" key="8">
    <source>
        <dbReference type="PROSITE" id="PS50113"/>
    </source>
</evidence>
<name>A0A316AKQ5_9BACT</name>
<dbReference type="Pfam" id="PF08447">
    <property type="entry name" value="PAS_3"/>
    <property type="match status" value="2"/>
</dbReference>
<evidence type="ECO:0000256" key="3">
    <source>
        <dbReference type="ARBA" id="ARBA00022553"/>
    </source>
</evidence>
<keyword evidence="4" id="KW-0808">Transferase</keyword>
<keyword evidence="10" id="KW-1185">Reference proteome</keyword>
<feature type="domain" description="PAS" evidence="7">
    <location>
        <begin position="578"/>
        <end position="634"/>
    </location>
</feature>
<dbReference type="InterPro" id="IPR036097">
    <property type="entry name" value="HisK_dim/P_sf"/>
</dbReference>
<dbReference type="PROSITE" id="PS50112">
    <property type="entry name" value="PAS"/>
    <property type="match status" value="1"/>
</dbReference>
<dbReference type="FunFam" id="3.30.450.20:FF:000099">
    <property type="entry name" value="Sensory box sensor histidine kinase"/>
    <property type="match status" value="1"/>
</dbReference>
<dbReference type="Proteomes" id="UP000245880">
    <property type="component" value="Unassembled WGS sequence"/>
</dbReference>
<reference evidence="9 10" key="1">
    <citation type="submission" date="2018-03" db="EMBL/GenBank/DDBJ databases">
        <title>Genomic Encyclopedia of Archaeal and Bacterial Type Strains, Phase II (KMG-II): from individual species to whole genera.</title>
        <authorList>
            <person name="Goeker M."/>
        </authorList>
    </citation>
    <scope>NUCLEOTIDE SEQUENCE [LARGE SCALE GENOMIC DNA]</scope>
    <source>
        <strain evidence="9 10">DSM 100346</strain>
    </source>
</reference>
<dbReference type="PROSITE" id="PS50109">
    <property type="entry name" value="HIS_KIN"/>
    <property type="match status" value="1"/>
</dbReference>
<dbReference type="Pfam" id="PF00512">
    <property type="entry name" value="HisKA"/>
    <property type="match status" value="1"/>
</dbReference>
<evidence type="ECO:0000256" key="1">
    <source>
        <dbReference type="ARBA" id="ARBA00000085"/>
    </source>
</evidence>
<evidence type="ECO:0000256" key="4">
    <source>
        <dbReference type="ARBA" id="ARBA00022679"/>
    </source>
</evidence>
<dbReference type="Gene3D" id="2.10.70.100">
    <property type="match status" value="1"/>
</dbReference>
<protein>
    <recommendedName>
        <fullName evidence="2">histidine kinase</fullName>
        <ecNumber evidence="2">2.7.13.3</ecNumber>
    </recommendedName>
</protein>
<gene>
    <name evidence="9" type="ORF">CLV98_107158</name>
</gene>
<feature type="domain" description="PAC" evidence="8">
    <location>
        <begin position="525"/>
        <end position="577"/>
    </location>
</feature>
<dbReference type="PANTHER" id="PTHR43304">
    <property type="entry name" value="PHYTOCHROME-LIKE PROTEIN CPH1"/>
    <property type="match status" value="1"/>
</dbReference>
<dbReference type="Pfam" id="PF02518">
    <property type="entry name" value="HATPase_c"/>
    <property type="match status" value="1"/>
</dbReference>
<dbReference type="SUPFAM" id="SSF55874">
    <property type="entry name" value="ATPase domain of HSP90 chaperone/DNA topoisomerase II/histidine kinase"/>
    <property type="match status" value="1"/>
</dbReference>
<dbReference type="InterPro" id="IPR013655">
    <property type="entry name" value="PAS_fold_3"/>
</dbReference>
<dbReference type="SUPFAM" id="SSF47384">
    <property type="entry name" value="Homodimeric domain of signal transducing histidine kinase"/>
    <property type="match status" value="1"/>
</dbReference>
<dbReference type="InterPro" id="IPR003594">
    <property type="entry name" value="HATPase_dom"/>
</dbReference>
<dbReference type="Gene3D" id="1.10.287.130">
    <property type="match status" value="1"/>
</dbReference>
<feature type="domain" description="Histidine kinase" evidence="6">
    <location>
        <begin position="732"/>
        <end position="959"/>
    </location>
</feature>
<sequence length="961" mass="109818">MLQALVSIATFQKNAGLVRMNQIELDFERAIGRHLLFTTRLRSILYGASIDEGAVVKAGLCPLGQWIVKRQHEFGGFAQFQRLHQIHDHIHEVASRLVSFYRSGLAEEARNGLVEIEQIGRELLDELGALKDEVLGSGVEPNLTDDLEELRVNYAELLELNGMQHELHQRIQEQTEISRRADQRARQNEEKFLNVMEQAPVGIVILRGKEMTIELANNNYMEMIGKPNTPLVGQSLYEVIPDSRTTAGPSLERVWLTGEEFHGHELRVNLVKDGREEACYFNYIAKPYQELEVQQVRAVIVVVTDVTAQVLSKLALERSELQFRNLVNQSPFAKAVLTGRELVVTLANEAMLTKLWRRSFSEVEGRRLADIFPELNDQPFLHILQRVFDTGEIYQDNEATARIISDDGERLYYLDYQYAPLFNPDGSVSAVMVSANDITEKVQFRNGIAEAAERLSLATDGTKLATWDLNLINYDIIYSSRLPVIFGYPPDAQLSHAALRRHVYPEDLRNIVLPSFEKALKTGIYQYEARTVHPDGSLHWVRTQGKIIFDEHDKPLRMLGTMMDITEEKESQIALINSEGKFRTLANAMPQFIWIADKEGQLNYWNQAVFDFSGMSMETMKAGGWLSIVHPDDRTENLIKWLDAVRTGNDFIFEHRFRRHDGCYRWQLSRAIAQKDAEGAIQMWVGTSTDIHDRRIFMEELESEVAERTRELTISNDELTRTNMELAQFAYVASHDLQEPLRKIQTFASRILETEFENLSEKGKDYFGRMQASSTRMQQLISDLIAFSGTNAMEKHFEMIALDQVMWKVKDQLAENISRKKAIIRCDELPVLEVIPYQMEQLFTNLIGNALKFTRENMSPIIQVACSEMLGSQVQYANLQGDKTYYCIQVCDNGIGFDQEYKDRIFQVFQRLHSKSAFEGTGIGLAICKKIVENHAGAILAEGNLGEGAVFSIYLPKKRFL</sequence>
<dbReference type="AlphaFoldDB" id="A0A316AKQ5"/>
<dbReference type="NCBIfam" id="TIGR00229">
    <property type="entry name" value="sensory_box"/>
    <property type="match status" value="3"/>
</dbReference>
<dbReference type="CDD" id="cd00130">
    <property type="entry name" value="PAS"/>
    <property type="match status" value="2"/>
</dbReference>
<organism evidence="9 10">
    <name type="scientific">Dyadobacter jejuensis</name>
    <dbReference type="NCBI Taxonomy" id="1082580"/>
    <lineage>
        <taxon>Bacteria</taxon>
        <taxon>Pseudomonadati</taxon>
        <taxon>Bacteroidota</taxon>
        <taxon>Cytophagia</taxon>
        <taxon>Cytophagales</taxon>
        <taxon>Spirosomataceae</taxon>
        <taxon>Dyadobacter</taxon>
    </lineage>
</organism>
<dbReference type="InterPro" id="IPR036890">
    <property type="entry name" value="HATPase_C_sf"/>
</dbReference>
<dbReference type="SMART" id="SM00387">
    <property type="entry name" value="HATPase_c"/>
    <property type="match status" value="1"/>
</dbReference>
<evidence type="ECO:0000256" key="2">
    <source>
        <dbReference type="ARBA" id="ARBA00012438"/>
    </source>
</evidence>